<feature type="signal peptide" evidence="1">
    <location>
        <begin position="1"/>
        <end position="18"/>
    </location>
</feature>
<evidence type="ECO:0000313" key="2">
    <source>
        <dbReference type="EMBL" id="MEH7829191.1"/>
    </source>
</evidence>
<evidence type="ECO:0000256" key="1">
    <source>
        <dbReference type="SAM" id="SignalP"/>
    </source>
</evidence>
<name>A0ABU8BWZ1_9RHOB</name>
<dbReference type="Proteomes" id="UP001431963">
    <property type="component" value="Unassembled WGS sequence"/>
</dbReference>
<protein>
    <recommendedName>
        <fullName evidence="4">MORN repeat protein</fullName>
    </recommendedName>
</protein>
<sequence>MRRSGVLVLALLPGIAMAGDWEPLEGDALRAALTARTLAYQGGAMQGFFADGRTLYETPEPSWGRWRVEGGQYCSQWPPSDLWACYGVERNGIDLRFIAGDGSVTQGRYIDLN</sequence>
<evidence type="ECO:0000313" key="3">
    <source>
        <dbReference type="Proteomes" id="UP001431963"/>
    </source>
</evidence>
<proteinExistence type="predicted"/>
<comment type="caution">
    <text evidence="2">The sequence shown here is derived from an EMBL/GenBank/DDBJ whole genome shotgun (WGS) entry which is preliminary data.</text>
</comment>
<evidence type="ECO:0008006" key="4">
    <source>
        <dbReference type="Google" id="ProtNLM"/>
    </source>
</evidence>
<feature type="chain" id="PRO_5046198198" description="MORN repeat protein" evidence="1">
    <location>
        <begin position="19"/>
        <end position="113"/>
    </location>
</feature>
<reference evidence="2" key="1">
    <citation type="submission" date="2024-02" db="EMBL/GenBank/DDBJ databases">
        <title>Genome sequences of strain Gemmobacter sp. JM10B15.</title>
        <authorList>
            <person name="Zhang M."/>
        </authorList>
    </citation>
    <scope>NUCLEOTIDE SEQUENCE</scope>
    <source>
        <strain evidence="2">JM10B15</strain>
    </source>
</reference>
<accession>A0ABU8BWZ1</accession>
<dbReference type="RefSeq" id="WP_335423995.1">
    <property type="nucleotide sequence ID" value="NZ_JBALHR010000008.1"/>
</dbReference>
<dbReference type="EMBL" id="JBALHR010000008">
    <property type="protein sequence ID" value="MEH7829191.1"/>
    <property type="molecule type" value="Genomic_DNA"/>
</dbReference>
<keyword evidence="1" id="KW-0732">Signal</keyword>
<gene>
    <name evidence="2" type="ORF">V6590_13625</name>
</gene>
<organism evidence="2 3">
    <name type="scientific">Gemmobacter denitrificans</name>
    <dbReference type="NCBI Taxonomy" id="3123040"/>
    <lineage>
        <taxon>Bacteria</taxon>
        <taxon>Pseudomonadati</taxon>
        <taxon>Pseudomonadota</taxon>
        <taxon>Alphaproteobacteria</taxon>
        <taxon>Rhodobacterales</taxon>
        <taxon>Paracoccaceae</taxon>
        <taxon>Gemmobacter</taxon>
    </lineage>
</organism>
<keyword evidence="3" id="KW-1185">Reference proteome</keyword>